<gene>
    <name evidence="1" type="primary">cas8c</name>
    <name evidence="1" type="ORF">G5B40_15210</name>
</gene>
<reference evidence="1 2" key="1">
    <citation type="submission" date="2020-02" db="EMBL/GenBank/DDBJ databases">
        <title>complete genome sequence of Rhodobacteraceae bacterium.</title>
        <authorList>
            <person name="Park J."/>
            <person name="Kim Y.-S."/>
            <person name="Kim K.-H."/>
        </authorList>
    </citation>
    <scope>NUCLEOTIDE SEQUENCE [LARGE SCALE GENOMIC DNA]</scope>
    <source>
        <strain evidence="1 2">RR4-56</strain>
    </source>
</reference>
<sequence length="613" mass="66700">MTILTELATLYDRLAEAGEAPRRGFSRERIGYELLIRSDGTPVALSPLARQDPKRPGRMMNVPAAVIRTAGIKPNIFWDKTAYALGVTAVEIDGQFSPGQGKRTLEEHAAFRAAHLALLEGAADPGLAALRAFLERWTPDRFAELDWDAEALDANIVFRWVDDPVGPAPLHERSAARALLEESSGEEAPCLVTGVSGPLARLHPVIKGVAAKNPPPGGGHRLVSFNIGSDKPIGASSSFGKIKGENAPVSEAAAFAYGTALNTLLDRGAAHRRRFQLGDATAVFWAEGPRAAAQSAEDMLFGAVDPQPETGEDALAKLRADLDNFAAGRRAPGASYGPETRVFVLGLAPNAARLSVRFWRPGTLGDFARHVLEFWEALRIEPAPWKGPPAAWSLLYETARVYKDPDTGKKKIDEKSIPPLLGGALMRAVLTGAPLPRTLLSAVVTRVRADGEINGRRAAICKAVVNGIQGEEVVPMSLKRDNADQAYRLGRLFALLEKVQRDALERDSDGQRKQRLATSIKDRYFAAASSTPARVFPIIIRTSIHHLSKIRKDISERIAGWNEREIEEIWSGLEPDLPRSLTLEAQGRFIAGYYHQSAWRAPKADAVFEGVEE</sequence>
<dbReference type="AlphaFoldDB" id="A0A7L5BYW1"/>
<proteinExistence type="predicted"/>
<organism evidence="1 2">
    <name type="scientific">Pikeienuella piscinae</name>
    <dbReference type="NCBI Taxonomy" id="2748098"/>
    <lineage>
        <taxon>Bacteria</taxon>
        <taxon>Pseudomonadati</taxon>
        <taxon>Pseudomonadota</taxon>
        <taxon>Alphaproteobacteria</taxon>
        <taxon>Rhodobacterales</taxon>
        <taxon>Paracoccaceae</taxon>
        <taxon>Pikeienuella</taxon>
    </lineage>
</organism>
<evidence type="ECO:0000313" key="1">
    <source>
        <dbReference type="EMBL" id="QIE56661.1"/>
    </source>
</evidence>
<name>A0A7L5BYW1_9RHOB</name>
<evidence type="ECO:0000313" key="2">
    <source>
        <dbReference type="Proteomes" id="UP000503336"/>
    </source>
</evidence>
<dbReference type="InterPro" id="IPR010144">
    <property type="entry name" value="CRISPR-assoc_prot_Csd1-typ"/>
</dbReference>
<dbReference type="Proteomes" id="UP000503336">
    <property type="component" value="Chromosome"/>
</dbReference>
<accession>A0A7L5BYW1</accession>
<dbReference type="KEGG" id="hdh:G5B40_15210"/>
<dbReference type="CDD" id="cd09757">
    <property type="entry name" value="Cas8c_I-C"/>
    <property type="match status" value="1"/>
</dbReference>
<protein>
    <submittedName>
        <fullName evidence="1">Type I-C CRISPR-associated protein Cas8c/Csd1</fullName>
    </submittedName>
</protein>
<dbReference type="Pfam" id="PF09709">
    <property type="entry name" value="Cas_Csd1"/>
    <property type="match status" value="1"/>
</dbReference>
<dbReference type="EMBL" id="CP049056">
    <property type="protein sequence ID" value="QIE56661.1"/>
    <property type="molecule type" value="Genomic_DNA"/>
</dbReference>
<dbReference type="RefSeq" id="WP_165100218.1">
    <property type="nucleotide sequence ID" value="NZ_CP049056.1"/>
</dbReference>
<dbReference type="NCBIfam" id="TIGR01863">
    <property type="entry name" value="cas_Csd1"/>
    <property type="match status" value="1"/>
</dbReference>
<keyword evidence="2" id="KW-1185">Reference proteome</keyword>